<protein>
    <submittedName>
        <fullName evidence="2">Uncharacterized protein</fullName>
    </submittedName>
</protein>
<dbReference type="EMBL" id="SJSO01000024">
    <property type="protein sequence ID" value="TCD18580.1"/>
    <property type="molecule type" value="Genomic_DNA"/>
</dbReference>
<evidence type="ECO:0000313" key="2">
    <source>
        <dbReference type="EMBL" id="TCD18580.1"/>
    </source>
</evidence>
<proteinExistence type="predicted"/>
<comment type="caution">
    <text evidence="2">The sequence shown here is derived from an EMBL/GenBank/DDBJ whole genome shotgun (WGS) entry which is preliminary data.</text>
</comment>
<organism evidence="2 3">
    <name type="scientific">Pedobacter psychrodurus</name>
    <dbReference type="NCBI Taxonomy" id="2530456"/>
    <lineage>
        <taxon>Bacteria</taxon>
        <taxon>Pseudomonadati</taxon>
        <taxon>Bacteroidota</taxon>
        <taxon>Sphingobacteriia</taxon>
        <taxon>Sphingobacteriales</taxon>
        <taxon>Sphingobacteriaceae</taxon>
        <taxon>Pedobacter</taxon>
    </lineage>
</organism>
<keyword evidence="3" id="KW-1185">Reference proteome</keyword>
<reference evidence="2 3" key="1">
    <citation type="submission" date="2019-02" db="EMBL/GenBank/DDBJ databases">
        <title>Pedobacter sp. RP-3-21 sp. nov., isolated from Arctic soil.</title>
        <authorList>
            <person name="Dahal R.H."/>
        </authorList>
    </citation>
    <scope>NUCLEOTIDE SEQUENCE [LARGE SCALE GENOMIC DNA]</scope>
    <source>
        <strain evidence="2 3">RP-3-21</strain>
    </source>
</reference>
<name>A0A4R0PKZ5_9SPHI</name>
<gene>
    <name evidence="2" type="ORF">EZ456_21125</name>
</gene>
<evidence type="ECO:0000313" key="3">
    <source>
        <dbReference type="Proteomes" id="UP000293925"/>
    </source>
</evidence>
<feature type="chain" id="PRO_5020432557" evidence="1">
    <location>
        <begin position="27"/>
        <end position="130"/>
    </location>
</feature>
<dbReference type="AlphaFoldDB" id="A0A4R0PKZ5"/>
<keyword evidence="1" id="KW-0732">Signal</keyword>
<evidence type="ECO:0000256" key="1">
    <source>
        <dbReference type="SAM" id="SignalP"/>
    </source>
</evidence>
<feature type="signal peptide" evidence="1">
    <location>
        <begin position="1"/>
        <end position="26"/>
    </location>
</feature>
<sequence length="130" mass="14033">MKTTTRYFVFLMATAICLFSSFKSDAAKSTKKHLPPIVVTKDFTADNSVPGVASIQYNTGQLYTNIVATIQGVGTVNLTSVSHSGGTINVDKFEGYISDGTYEYYIYVTVTGNTSIGWQIYSASAETLIG</sequence>
<accession>A0A4R0PKZ5</accession>
<dbReference type="OrthoDB" id="768995at2"/>
<dbReference type="RefSeq" id="WP_131533616.1">
    <property type="nucleotide sequence ID" value="NZ_SJSO01000024.1"/>
</dbReference>
<dbReference type="Proteomes" id="UP000293925">
    <property type="component" value="Unassembled WGS sequence"/>
</dbReference>